<reference evidence="1 2" key="1">
    <citation type="journal article" date="2021" name="Elife">
        <title>Chloroplast acquisition without the gene transfer in kleptoplastic sea slugs, Plakobranchus ocellatus.</title>
        <authorList>
            <person name="Maeda T."/>
            <person name="Takahashi S."/>
            <person name="Yoshida T."/>
            <person name="Shimamura S."/>
            <person name="Takaki Y."/>
            <person name="Nagai Y."/>
            <person name="Toyoda A."/>
            <person name="Suzuki Y."/>
            <person name="Arimoto A."/>
            <person name="Ishii H."/>
            <person name="Satoh N."/>
            <person name="Nishiyama T."/>
            <person name="Hasebe M."/>
            <person name="Maruyama T."/>
            <person name="Minagawa J."/>
            <person name="Obokata J."/>
            <person name="Shigenobu S."/>
        </authorList>
    </citation>
    <scope>NUCLEOTIDE SEQUENCE [LARGE SCALE GENOMIC DNA]</scope>
</reference>
<dbReference type="EMBL" id="BLXT01003741">
    <property type="protein sequence ID" value="GFO04748.1"/>
    <property type="molecule type" value="Genomic_DNA"/>
</dbReference>
<proteinExistence type="predicted"/>
<gene>
    <name evidence="1" type="ORF">PoB_003125300</name>
</gene>
<accession>A0AAV4ABW8</accession>
<comment type="caution">
    <text evidence="1">The sequence shown here is derived from an EMBL/GenBank/DDBJ whole genome shotgun (WGS) entry which is preliminary data.</text>
</comment>
<keyword evidence="2" id="KW-1185">Reference proteome</keyword>
<organism evidence="1 2">
    <name type="scientific">Plakobranchus ocellatus</name>
    <dbReference type="NCBI Taxonomy" id="259542"/>
    <lineage>
        <taxon>Eukaryota</taxon>
        <taxon>Metazoa</taxon>
        <taxon>Spiralia</taxon>
        <taxon>Lophotrochozoa</taxon>
        <taxon>Mollusca</taxon>
        <taxon>Gastropoda</taxon>
        <taxon>Heterobranchia</taxon>
        <taxon>Euthyneura</taxon>
        <taxon>Panpulmonata</taxon>
        <taxon>Sacoglossa</taxon>
        <taxon>Placobranchoidea</taxon>
        <taxon>Plakobranchidae</taxon>
        <taxon>Plakobranchus</taxon>
    </lineage>
</organism>
<protein>
    <submittedName>
        <fullName evidence="1">Uncharacterized protein</fullName>
    </submittedName>
</protein>
<evidence type="ECO:0000313" key="1">
    <source>
        <dbReference type="EMBL" id="GFO04748.1"/>
    </source>
</evidence>
<dbReference type="Proteomes" id="UP000735302">
    <property type="component" value="Unassembled WGS sequence"/>
</dbReference>
<sequence length="80" mass="8836">MAPFQKVLADVRANEGVSKSWAVSSKKSTLRTENTRSIDLIEGKIQKTVDHLFYLLFKEILQLCSSGIPTRSIPDGGVKS</sequence>
<dbReference type="AlphaFoldDB" id="A0AAV4ABW8"/>
<evidence type="ECO:0000313" key="2">
    <source>
        <dbReference type="Proteomes" id="UP000735302"/>
    </source>
</evidence>
<name>A0AAV4ABW8_9GAST</name>